<accession>A0A813IW90</accession>
<sequence>PEEDLSTGLAEYWAQFEELFEQQERSQFRLWKEADSGRRSNASDQGFRPADLLKDGECLYRNFAYFTRCVTDEQRILDQCFASICSLLATTDPPCVVVFVSRWAYETALATFTRNGVVVTIAPEWADLPTDHPYAHLTGSTGNASFNRLYTFVKFEVARLTQYERAASFDVDVIFMRNASGLESFNASFAASRVPKGQRPDVYINNGMMVIRPSLAIYN</sequence>
<dbReference type="Proteomes" id="UP000626109">
    <property type="component" value="Unassembled WGS sequence"/>
</dbReference>
<evidence type="ECO:0008006" key="3">
    <source>
        <dbReference type="Google" id="ProtNLM"/>
    </source>
</evidence>
<feature type="non-terminal residue" evidence="1">
    <location>
        <position position="219"/>
    </location>
</feature>
<evidence type="ECO:0000313" key="2">
    <source>
        <dbReference type="Proteomes" id="UP000626109"/>
    </source>
</evidence>
<proteinExistence type="predicted"/>
<comment type="caution">
    <text evidence="1">The sequence shown here is derived from an EMBL/GenBank/DDBJ whole genome shotgun (WGS) entry which is preliminary data.</text>
</comment>
<organism evidence="1 2">
    <name type="scientific">Polarella glacialis</name>
    <name type="common">Dinoflagellate</name>
    <dbReference type="NCBI Taxonomy" id="89957"/>
    <lineage>
        <taxon>Eukaryota</taxon>
        <taxon>Sar</taxon>
        <taxon>Alveolata</taxon>
        <taxon>Dinophyceae</taxon>
        <taxon>Suessiales</taxon>
        <taxon>Suessiaceae</taxon>
        <taxon>Polarella</taxon>
    </lineage>
</organism>
<reference evidence="1" key="1">
    <citation type="submission" date="2021-02" db="EMBL/GenBank/DDBJ databases">
        <authorList>
            <person name="Dougan E. K."/>
            <person name="Rhodes N."/>
            <person name="Thang M."/>
            <person name="Chan C."/>
        </authorList>
    </citation>
    <scope>NUCLEOTIDE SEQUENCE</scope>
</reference>
<name>A0A813IW90_POLGL</name>
<evidence type="ECO:0000313" key="1">
    <source>
        <dbReference type="EMBL" id="CAE8657691.1"/>
    </source>
</evidence>
<dbReference type="EMBL" id="CAJNNW010015406">
    <property type="protein sequence ID" value="CAE8657691.1"/>
    <property type="molecule type" value="Genomic_DNA"/>
</dbReference>
<dbReference type="SUPFAM" id="SSF53448">
    <property type="entry name" value="Nucleotide-diphospho-sugar transferases"/>
    <property type="match status" value="1"/>
</dbReference>
<dbReference type="Gene3D" id="3.90.550.10">
    <property type="entry name" value="Spore Coat Polysaccharide Biosynthesis Protein SpsA, Chain A"/>
    <property type="match status" value="1"/>
</dbReference>
<protein>
    <recommendedName>
        <fullName evidence="3">Nucleotide-diphospho-sugar transferase domain-containing protein</fullName>
    </recommendedName>
</protein>
<dbReference type="InterPro" id="IPR029044">
    <property type="entry name" value="Nucleotide-diphossugar_trans"/>
</dbReference>
<gene>
    <name evidence="1" type="ORF">PGLA2088_LOCUS12971</name>
</gene>
<dbReference type="AlphaFoldDB" id="A0A813IW90"/>